<name>A0A811U7J2_CERCA</name>
<reference evidence="1" key="1">
    <citation type="submission" date="2020-11" db="EMBL/GenBank/DDBJ databases">
        <authorList>
            <person name="Whitehead M."/>
        </authorList>
    </citation>
    <scope>NUCLEOTIDE SEQUENCE</scope>
    <source>
        <strain evidence="1">EGII</strain>
    </source>
</reference>
<proteinExistence type="predicted"/>
<dbReference type="Proteomes" id="UP000606786">
    <property type="component" value="Unassembled WGS sequence"/>
</dbReference>
<gene>
    <name evidence="1" type="ORF">CCAP1982_LOCUS3951</name>
</gene>
<feature type="non-terminal residue" evidence="1">
    <location>
        <position position="97"/>
    </location>
</feature>
<comment type="caution">
    <text evidence="1">The sequence shown here is derived from an EMBL/GenBank/DDBJ whole genome shotgun (WGS) entry which is preliminary data.</text>
</comment>
<dbReference type="EMBL" id="CAJHJT010000001">
    <property type="protein sequence ID" value="CAD6995232.1"/>
    <property type="molecule type" value="Genomic_DNA"/>
</dbReference>
<evidence type="ECO:0000313" key="2">
    <source>
        <dbReference type="Proteomes" id="UP000606786"/>
    </source>
</evidence>
<sequence length="97" mass="10827">GNIRDEATQNKLSSSQSKTKLVVDETSQRIVYASPNDKWTKLKSKLRLTAQHKQERYPPGINVKVAYGAVENYLGSIVTFIRAITSTKFGNLAQSIE</sequence>
<accession>A0A811U7J2</accession>
<evidence type="ECO:0000313" key="1">
    <source>
        <dbReference type="EMBL" id="CAD6995232.1"/>
    </source>
</evidence>
<dbReference type="AlphaFoldDB" id="A0A811U7J2"/>
<organism evidence="1 2">
    <name type="scientific">Ceratitis capitata</name>
    <name type="common">Mediterranean fruit fly</name>
    <name type="synonym">Tephritis capitata</name>
    <dbReference type="NCBI Taxonomy" id="7213"/>
    <lineage>
        <taxon>Eukaryota</taxon>
        <taxon>Metazoa</taxon>
        <taxon>Ecdysozoa</taxon>
        <taxon>Arthropoda</taxon>
        <taxon>Hexapoda</taxon>
        <taxon>Insecta</taxon>
        <taxon>Pterygota</taxon>
        <taxon>Neoptera</taxon>
        <taxon>Endopterygota</taxon>
        <taxon>Diptera</taxon>
        <taxon>Brachycera</taxon>
        <taxon>Muscomorpha</taxon>
        <taxon>Tephritoidea</taxon>
        <taxon>Tephritidae</taxon>
        <taxon>Ceratitis</taxon>
        <taxon>Ceratitis</taxon>
    </lineage>
</organism>
<keyword evidence="2" id="KW-1185">Reference proteome</keyword>
<protein>
    <submittedName>
        <fullName evidence="1">(Mediterranean fruit fly) hypothetical protein</fullName>
    </submittedName>
</protein>
<feature type="non-terminal residue" evidence="1">
    <location>
        <position position="1"/>
    </location>
</feature>